<dbReference type="PANTHER" id="PTHR31490">
    <property type="entry name" value="GLYCOSYL HYDROLASE"/>
    <property type="match status" value="1"/>
</dbReference>
<keyword evidence="6 10" id="KW-0119">Carbohydrate metabolism</keyword>
<accession>A0ABS3JF07</accession>
<keyword evidence="13" id="KW-1185">Reference proteome</keyword>
<dbReference type="Pfam" id="PF00331">
    <property type="entry name" value="Glyco_hydro_10"/>
    <property type="match status" value="1"/>
</dbReference>
<dbReference type="Gene3D" id="3.20.20.80">
    <property type="entry name" value="Glycosidases"/>
    <property type="match status" value="1"/>
</dbReference>
<evidence type="ECO:0000259" key="11">
    <source>
        <dbReference type="PROSITE" id="PS51760"/>
    </source>
</evidence>
<dbReference type="EMBL" id="JAFMYW010000001">
    <property type="protein sequence ID" value="MBO0948016.1"/>
    <property type="molecule type" value="Genomic_DNA"/>
</dbReference>
<reference evidence="12 13" key="1">
    <citation type="submission" date="2021-03" db="EMBL/GenBank/DDBJ databases">
        <title>Fibrella sp. HMF5405 genome sequencing and assembly.</title>
        <authorList>
            <person name="Kang H."/>
            <person name="Kim H."/>
            <person name="Bae S."/>
            <person name="Joh K."/>
        </authorList>
    </citation>
    <scope>NUCLEOTIDE SEQUENCE [LARGE SCALE GENOMIC DNA]</scope>
    <source>
        <strain evidence="12 13">HMF5405</strain>
    </source>
</reference>
<feature type="active site" description="Nucleophile" evidence="9">
    <location>
        <position position="282"/>
    </location>
</feature>
<keyword evidence="3" id="KW-0858">Xylan degradation</keyword>
<evidence type="ECO:0000256" key="7">
    <source>
        <dbReference type="ARBA" id="ARBA00023295"/>
    </source>
</evidence>
<dbReference type="Proteomes" id="UP000664628">
    <property type="component" value="Unassembled WGS sequence"/>
</dbReference>
<protein>
    <recommendedName>
        <fullName evidence="10">Beta-xylanase</fullName>
        <ecNumber evidence="10">3.2.1.8</ecNumber>
    </recommendedName>
</protein>
<sequence>MSSIETMKSRLYSDPISVVVRLSKGGLVSLLLCAVGCGSTAVDPAAPQPVAVTLRDKMPFPIGAALNPNLLTGNATYRQLASQEFNSITAENYLKMGNVHPAQDRYDWTGSDVLLNFAEQNKQRMHGHTLIWHQSLPTWVTNFQGDSLAWEAMFKSHIQTVVSHYKDRLASFDVVNEVFVDDGTLRPSIWLTHLGPDYVARAFTYARQANPTVKLFYNEYGHEYSPKRLAATVALATDFKRRGIPIDGLGLQMHTNIGQTDANIQNAIQQVAATGLLIHISELDVRVNQAKAANYVLTAADSQAQRQKFAAIVRAYRTLVPKAQQHGITTWNLSDGDSWIPSNCSCQDFPLPFDKQYAKKPAYDGILDGLN</sequence>
<proteinExistence type="inferred from homology"/>
<keyword evidence="8 10" id="KW-0624">Polysaccharide degradation</keyword>
<evidence type="ECO:0000313" key="12">
    <source>
        <dbReference type="EMBL" id="MBO0948016.1"/>
    </source>
</evidence>
<dbReference type="InterPro" id="IPR044846">
    <property type="entry name" value="GH10"/>
</dbReference>
<evidence type="ECO:0000256" key="8">
    <source>
        <dbReference type="ARBA" id="ARBA00023326"/>
    </source>
</evidence>
<keyword evidence="4" id="KW-0732">Signal</keyword>
<evidence type="ECO:0000313" key="13">
    <source>
        <dbReference type="Proteomes" id="UP000664628"/>
    </source>
</evidence>
<keyword evidence="5 10" id="KW-0378">Hydrolase</keyword>
<dbReference type="EC" id="3.2.1.8" evidence="10"/>
<dbReference type="InterPro" id="IPR017853">
    <property type="entry name" value="GH"/>
</dbReference>
<gene>
    <name evidence="12" type="ORF">J2I46_05445</name>
</gene>
<dbReference type="PROSITE" id="PS00591">
    <property type="entry name" value="GH10_1"/>
    <property type="match status" value="1"/>
</dbReference>
<dbReference type="InterPro" id="IPR031158">
    <property type="entry name" value="GH10_AS"/>
</dbReference>
<evidence type="ECO:0000256" key="3">
    <source>
        <dbReference type="ARBA" id="ARBA00022651"/>
    </source>
</evidence>
<evidence type="ECO:0000256" key="4">
    <source>
        <dbReference type="ARBA" id="ARBA00022729"/>
    </source>
</evidence>
<evidence type="ECO:0000256" key="10">
    <source>
        <dbReference type="RuleBase" id="RU361174"/>
    </source>
</evidence>
<feature type="domain" description="GH10" evidence="11">
    <location>
        <begin position="48"/>
        <end position="369"/>
    </location>
</feature>
<dbReference type="SMART" id="SM00633">
    <property type="entry name" value="Glyco_10"/>
    <property type="match status" value="1"/>
</dbReference>
<name>A0ABS3JF07_9BACT</name>
<evidence type="ECO:0000256" key="2">
    <source>
        <dbReference type="ARBA" id="ARBA00007495"/>
    </source>
</evidence>
<evidence type="ECO:0000256" key="6">
    <source>
        <dbReference type="ARBA" id="ARBA00023277"/>
    </source>
</evidence>
<evidence type="ECO:0000256" key="1">
    <source>
        <dbReference type="ARBA" id="ARBA00000681"/>
    </source>
</evidence>
<evidence type="ECO:0000256" key="5">
    <source>
        <dbReference type="ARBA" id="ARBA00022801"/>
    </source>
</evidence>
<comment type="catalytic activity">
    <reaction evidence="1 10">
        <text>Endohydrolysis of (1-&gt;4)-beta-D-xylosidic linkages in xylans.</text>
        <dbReference type="EC" id="3.2.1.8"/>
    </reaction>
</comment>
<dbReference type="RefSeq" id="WP_207327896.1">
    <property type="nucleotide sequence ID" value="NZ_JAFMYW010000001.1"/>
</dbReference>
<comment type="similarity">
    <text evidence="2 10">Belongs to the glycosyl hydrolase 10 (cellulase F) family.</text>
</comment>
<organism evidence="12 13">
    <name type="scientific">Fibrella forsythiae</name>
    <dbReference type="NCBI Taxonomy" id="2817061"/>
    <lineage>
        <taxon>Bacteria</taxon>
        <taxon>Pseudomonadati</taxon>
        <taxon>Bacteroidota</taxon>
        <taxon>Cytophagia</taxon>
        <taxon>Cytophagales</taxon>
        <taxon>Spirosomataceae</taxon>
        <taxon>Fibrella</taxon>
    </lineage>
</organism>
<dbReference type="PRINTS" id="PR00134">
    <property type="entry name" value="GLHYDRLASE10"/>
</dbReference>
<evidence type="ECO:0000256" key="9">
    <source>
        <dbReference type="PROSITE-ProRule" id="PRU10061"/>
    </source>
</evidence>
<dbReference type="PROSITE" id="PS51760">
    <property type="entry name" value="GH10_2"/>
    <property type="match status" value="1"/>
</dbReference>
<dbReference type="PANTHER" id="PTHR31490:SF88">
    <property type="entry name" value="BETA-XYLANASE"/>
    <property type="match status" value="1"/>
</dbReference>
<keyword evidence="7 10" id="KW-0326">Glycosidase</keyword>
<comment type="caution">
    <text evidence="12">The sequence shown here is derived from an EMBL/GenBank/DDBJ whole genome shotgun (WGS) entry which is preliminary data.</text>
</comment>
<dbReference type="SUPFAM" id="SSF51445">
    <property type="entry name" value="(Trans)glycosidases"/>
    <property type="match status" value="1"/>
</dbReference>
<dbReference type="InterPro" id="IPR001000">
    <property type="entry name" value="GH10_dom"/>
</dbReference>